<dbReference type="EMBL" id="UYRU01042911">
    <property type="protein sequence ID" value="VDK78819.1"/>
    <property type="molecule type" value="Genomic_DNA"/>
</dbReference>
<dbReference type="Pfam" id="PF13469">
    <property type="entry name" value="Sulfotransfer_3"/>
    <property type="match status" value="1"/>
</dbReference>
<organism evidence="6 7">
    <name type="scientific">Dibothriocephalus latus</name>
    <name type="common">Fish tapeworm</name>
    <name type="synonym">Diphyllobothrium latum</name>
    <dbReference type="NCBI Taxonomy" id="60516"/>
    <lineage>
        <taxon>Eukaryota</taxon>
        <taxon>Metazoa</taxon>
        <taxon>Spiralia</taxon>
        <taxon>Lophotrochozoa</taxon>
        <taxon>Platyhelminthes</taxon>
        <taxon>Cestoda</taxon>
        <taxon>Eucestoda</taxon>
        <taxon>Diphyllobothriidea</taxon>
        <taxon>Diphyllobothriidae</taxon>
        <taxon>Dibothriocephalus</taxon>
    </lineage>
</organism>
<comment type="function">
    <text evidence="5">Catalyzes the O-sulfation of tyrosine residues within acidic motifs of polypeptides, using 3'-phosphoadenylyl sulfate (PAPS) as cosubstrate.</text>
</comment>
<evidence type="ECO:0000313" key="7">
    <source>
        <dbReference type="Proteomes" id="UP000281553"/>
    </source>
</evidence>
<keyword evidence="3 5" id="KW-0808">Transferase</keyword>
<dbReference type="InterPro" id="IPR026634">
    <property type="entry name" value="TPST-like"/>
</dbReference>
<dbReference type="SUPFAM" id="SSF52540">
    <property type="entry name" value="P-loop containing nucleoside triphosphate hydrolases"/>
    <property type="match status" value="1"/>
</dbReference>
<dbReference type="GO" id="GO:0005794">
    <property type="term" value="C:Golgi apparatus"/>
    <property type="evidence" value="ECO:0007669"/>
    <property type="project" value="TreeGrafter"/>
</dbReference>
<dbReference type="GO" id="GO:0008476">
    <property type="term" value="F:protein-tyrosine sulfotransferase activity"/>
    <property type="evidence" value="ECO:0007669"/>
    <property type="project" value="UniProtKB-EC"/>
</dbReference>
<accession>A0A3P6T6D0</accession>
<comment type="catalytic activity">
    <reaction evidence="4 5">
        <text>L-tyrosyl-[protein] + 3'-phosphoadenylyl sulfate = O-sulfo-L-tyrosine-[protein] + adenosine 3',5'-bisphosphate + H(+)</text>
        <dbReference type="Rhea" id="RHEA:16801"/>
        <dbReference type="Rhea" id="RHEA-COMP:10136"/>
        <dbReference type="Rhea" id="RHEA-COMP:11688"/>
        <dbReference type="ChEBI" id="CHEBI:15378"/>
        <dbReference type="ChEBI" id="CHEBI:46858"/>
        <dbReference type="ChEBI" id="CHEBI:58339"/>
        <dbReference type="ChEBI" id="CHEBI:58343"/>
        <dbReference type="ChEBI" id="CHEBI:65286"/>
        <dbReference type="EC" id="2.8.2.20"/>
    </reaction>
</comment>
<keyword evidence="7" id="KW-1185">Reference proteome</keyword>
<evidence type="ECO:0000256" key="1">
    <source>
        <dbReference type="ARBA" id="ARBA00009988"/>
    </source>
</evidence>
<dbReference type="PANTHER" id="PTHR12788">
    <property type="entry name" value="PROTEIN-TYROSINE SULFOTRANSFERASE 2"/>
    <property type="match status" value="1"/>
</dbReference>
<dbReference type="PANTHER" id="PTHR12788:SF10">
    <property type="entry name" value="PROTEIN-TYROSINE SULFOTRANSFERASE"/>
    <property type="match status" value="1"/>
</dbReference>
<dbReference type="EC" id="2.8.2.20" evidence="2 5"/>
<evidence type="ECO:0000256" key="3">
    <source>
        <dbReference type="ARBA" id="ARBA00022679"/>
    </source>
</evidence>
<dbReference type="Gene3D" id="3.40.50.300">
    <property type="entry name" value="P-loop containing nucleotide triphosphate hydrolases"/>
    <property type="match status" value="1"/>
</dbReference>
<dbReference type="OrthoDB" id="545675at2759"/>
<name>A0A3P6T6D0_DIBLA</name>
<evidence type="ECO:0000256" key="5">
    <source>
        <dbReference type="RuleBase" id="RU365018"/>
    </source>
</evidence>
<dbReference type="AlphaFoldDB" id="A0A3P6T6D0"/>
<protein>
    <recommendedName>
        <fullName evidence="2 5">Protein-tyrosine sulfotransferase</fullName>
        <ecNumber evidence="2 5">2.8.2.20</ecNumber>
    </recommendedName>
</protein>
<gene>
    <name evidence="6" type="ORF">DILT_LOCUS2974</name>
</gene>
<dbReference type="InterPro" id="IPR027417">
    <property type="entry name" value="P-loop_NTPase"/>
</dbReference>
<sequence>MLKSWNAHYEKVYRSCVRAGPDRCMALHYEQLVLRPRESMRKVLQFLNLPWDEVVLNHEKSVDDLVLVKKEKSTNQVVYPIYTNALTDWAKDKAVMTPELLREMQSLPMLREFGYSEVGMPPNYGFPEPEVLKKSASLQKSADFKKLFHELV</sequence>
<reference evidence="6 7" key="1">
    <citation type="submission" date="2018-11" db="EMBL/GenBank/DDBJ databases">
        <authorList>
            <consortium name="Pathogen Informatics"/>
        </authorList>
    </citation>
    <scope>NUCLEOTIDE SEQUENCE [LARGE SCALE GENOMIC DNA]</scope>
</reference>
<evidence type="ECO:0000313" key="6">
    <source>
        <dbReference type="EMBL" id="VDK78819.1"/>
    </source>
</evidence>
<proteinExistence type="inferred from homology"/>
<comment type="similarity">
    <text evidence="1 5">Belongs to the protein sulfotransferase family.</text>
</comment>
<evidence type="ECO:0000256" key="2">
    <source>
        <dbReference type="ARBA" id="ARBA00013262"/>
    </source>
</evidence>
<dbReference type="Proteomes" id="UP000281553">
    <property type="component" value="Unassembled WGS sequence"/>
</dbReference>
<evidence type="ECO:0000256" key="4">
    <source>
        <dbReference type="ARBA" id="ARBA00048460"/>
    </source>
</evidence>